<dbReference type="EMBL" id="UYSL01000913">
    <property type="protein sequence ID" value="VDL64590.1"/>
    <property type="molecule type" value="Genomic_DNA"/>
</dbReference>
<organism evidence="3">
    <name type="scientific">Nippostrongylus brasiliensis</name>
    <name type="common">Rat hookworm</name>
    <dbReference type="NCBI Taxonomy" id="27835"/>
    <lineage>
        <taxon>Eukaryota</taxon>
        <taxon>Metazoa</taxon>
        <taxon>Ecdysozoa</taxon>
        <taxon>Nematoda</taxon>
        <taxon>Chromadorea</taxon>
        <taxon>Rhabditida</taxon>
        <taxon>Rhabditina</taxon>
        <taxon>Rhabditomorpha</taxon>
        <taxon>Strongyloidea</taxon>
        <taxon>Heligmosomidae</taxon>
        <taxon>Nippostrongylus</taxon>
    </lineage>
</organism>
<name>A0A0N4XFF5_NIPBR</name>
<gene>
    <name evidence="1" type="ORF">NBR_LOCUS1258</name>
</gene>
<dbReference type="SUPFAM" id="SSF48113">
    <property type="entry name" value="Heme-dependent peroxidases"/>
    <property type="match status" value="1"/>
</dbReference>
<dbReference type="STRING" id="27835.A0A0N4XFF5"/>
<proteinExistence type="predicted"/>
<evidence type="ECO:0000313" key="1">
    <source>
        <dbReference type="EMBL" id="VDL64590.1"/>
    </source>
</evidence>
<reference evidence="1 2" key="2">
    <citation type="submission" date="2018-11" db="EMBL/GenBank/DDBJ databases">
        <authorList>
            <consortium name="Pathogen Informatics"/>
        </authorList>
    </citation>
    <scope>NUCLEOTIDE SEQUENCE [LARGE SCALE GENOMIC DNA]</scope>
</reference>
<accession>A0A0N4XFF5</accession>
<dbReference type="GO" id="GO:0004601">
    <property type="term" value="F:peroxidase activity"/>
    <property type="evidence" value="ECO:0007669"/>
    <property type="project" value="InterPro"/>
</dbReference>
<dbReference type="PROSITE" id="PS50292">
    <property type="entry name" value="PEROXIDASE_3"/>
    <property type="match status" value="1"/>
</dbReference>
<dbReference type="GO" id="GO:0006979">
    <property type="term" value="P:response to oxidative stress"/>
    <property type="evidence" value="ECO:0007669"/>
    <property type="project" value="InterPro"/>
</dbReference>
<sequence length="72" mass="8061">MRGRHQQLGCAEVQLISHDITKNALANVCTRTRCVQFSRSFQVCGTGVGNRPREQYNENTAFIDGSTVSCWL</sequence>
<keyword evidence="2" id="KW-1185">Reference proteome</keyword>
<dbReference type="InterPro" id="IPR019791">
    <property type="entry name" value="Haem_peroxidase_animal"/>
</dbReference>
<dbReference type="Gene3D" id="1.10.640.10">
    <property type="entry name" value="Haem peroxidase domain superfamily, animal type"/>
    <property type="match status" value="1"/>
</dbReference>
<dbReference type="AlphaFoldDB" id="A0A0N4XFF5"/>
<protein>
    <submittedName>
        <fullName evidence="3">Transposase</fullName>
    </submittedName>
</protein>
<dbReference type="WBParaSite" id="NBR_0000125701-mRNA-1">
    <property type="protein sequence ID" value="NBR_0000125701-mRNA-1"/>
    <property type="gene ID" value="NBR_0000125701"/>
</dbReference>
<dbReference type="GO" id="GO:0020037">
    <property type="term" value="F:heme binding"/>
    <property type="evidence" value="ECO:0007669"/>
    <property type="project" value="InterPro"/>
</dbReference>
<reference evidence="3" key="1">
    <citation type="submission" date="2017-02" db="UniProtKB">
        <authorList>
            <consortium name="WormBaseParasite"/>
        </authorList>
    </citation>
    <scope>IDENTIFICATION</scope>
</reference>
<dbReference type="Proteomes" id="UP000271162">
    <property type="component" value="Unassembled WGS sequence"/>
</dbReference>
<dbReference type="InterPro" id="IPR037120">
    <property type="entry name" value="Haem_peroxidase_sf_animal"/>
</dbReference>
<evidence type="ECO:0000313" key="3">
    <source>
        <dbReference type="WBParaSite" id="NBR_0000125701-mRNA-1"/>
    </source>
</evidence>
<dbReference type="Pfam" id="PF03098">
    <property type="entry name" value="An_peroxidase"/>
    <property type="match status" value="1"/>
</dbReference>
<dbReference type="InterPro" id="IPR010255">
    <property type="entry name" value="Haem_peroxidase_sf"/>
</dbReference>
<evidence type="ECO:0000313" key="2">
    <source>
        <dbReference type="Proteomes" id="UP000271162"/>
    </source>
</evidence>